<comment type="caution">
    <text evidence="1">The sequence shown here is derived from an EMBL/GenBank/DDBJ whole genome shotgun (WGS) entry which is preliminary data.</text>
</comment>
<dbReference type="Proteomes" id="UP000183809">
    <property type="component" value="Unassembled WGS sequence"/>
</dbReference>
<evidence type="ECO:0000313" key="2">
    <source>
        <dbReference type="Proteomes" id="UP000183809"/>
    </source>
</evidence>
<organism evidence="1 2">
    <name type="scientific">Diplodia corticola</name>
    <dbReference type="NCBI Taxonomy" id="236234"/>
    <lineage>
        <taxon>Eukaryota</taxon>
        <taxon>Fungi</taxon>
        <taxon>Dikarya</taxon>
        <taxon>Ascomycota</taxon>
        <taxon>Pezizomycotina</taxon>
        <taxon>Dothideomycetes</taxon>
        <taxon>Dothideomycetes incertae sedis</taxon>
        <taxon>Botryosphaeriales</taxon>
        <taxon>Botryosphaeriaceae</taxon>
        <taxon>Diplodia</taxon>
    </lineage>
</organism>
<dbReference type="AlphaFoldDB" id="A0A1J9QPR4"/>
<keyword evidence="2" id="KW-1185">Reference proteome</keyword>
<reference evidence="1 2" key="1">
    <citation type="submission" date="2016-10" db="EMBL/GenBank/DDBJ databases">
        <title>Proteomics and genomics reveal pathogen-plant mechanisms compatible with a hemibiotrophic lifestyle of Diplodia corticola.</title>
        <authorList>
            <person name="Fernandes I."/>
            <person name="De Jonge R."/>
            <person name="Van De Peer Y."/>
            <person name="Devreese B."/>
            <person name="Alves A."/>
            <person name="Esteves A.C."/>
        </authorList>
    </citation>
    <scope>NUCLEOTIDE SEQUENCE [LARGE SCALE GENOMIC DNA]</scope>
    <source>
        <strain evidence="1 2">CBS 112549</strain>
    </source>
</reference>
<dbReference type="OrthoDB" id="3554680at2759"/>
<accession>A0A1J9QPR4</accession>
<name>A0A1J9QPR4_9PEZI</name>
<dbReference type="GeneID" id="31017937"/>
<dbReference type="RefSeq" id="XP_020126709.1">
    <property type="nucleotide sequence ID" value="XM_020277676.1"/>
</dbReference>
<gene>
    <name evidence="1" type="ORF">BKCO1_6000014</name>
</gene>
<evidence type="ECO:0000313" key="1">
    <source>
        <dbReference type="EMBL" id="OJD30449.1"/>
    </source>
</evidence>
<proteinExistence type="predicted"/>
<dbReference type="EMBL" id="MNUE01000060">
    <property type="protein sequence ID" value="OJD30449.1"/>
    <property type="molecule type" value="Genomic_DNA"/>
</dbReference>
<sequence>MDSNTSATAAARPCWKVDTANGEQHTKYIPLHHARQFFAVDASGSTAGTVIAREHEFVTKLHDGHPHDRAALWGSDCEDPADNFPIAPWRAASGGTQPSRILHNQRVLDTIAASDLWYLLTDGEIWGDDVQRLCGLAVDTGVLNVPTIFVITGTRGSSRPSDLNVSVGISFFANAQHVLILFKESSTGHLYIIAAKGCFAALDSNTANTAPDLSSWTPLKELFSERDLIQLLRTAAIQVPTAETRPSLVSGTISLGEEWEKWNPNTVVDLDLLVTAGGKLTNTDLEQLLDDAAFGNLSLAFKTRGRIQDLRSFVMSQKVDEINLRLEDISGARALIARLSDQTLDANARDALQLELREAHARNRHHYQDAVKRLKESGEHQAARNRNTLVNFALEQLAAMESSTYTANILARPSNRARRAAMVTGGGEISVQSLDLETPNAFRGDCHICCGENEVMSISLKAGADAAANTDNFALDFPLAAGRFNSNKDVISSQLVCFQCALAFEGRSLFKEDVAAVLPAVDCHESNKKYIHEQLHLALTGGLRVGASGTSQLFMTILDRTLREKEWAGAGSEMALDAEVAQRRDLFRWVLANLLERTGCRETFNEQGQWVTYSKALAWAAKDFREQGLDSWAVGYPTAGFMQLIRFGRQLEAFDAQTARDLRLAKVLHSVASAYLAQLYKNMHTGNQAWKQPLLALIYAEFNGDLVPTDKRGYKSVLGDSAVFWERLSAFLTADVELLADWDAADMERAMRRVQVLTFWLVYLQRDHTRAKTYFQKLRNEQPLSHAVLDPHTADPLAPSVTHPTLLSIFRGDDTTDPTTLALRARHTGGAPFFTPFGPSVLRCCYPACQEQFLPAEQLAEVKKLAESDAPWPARVLDQLRQARANHLTKVFATDARAFAAESQTGLPAVTASPAPPHSMHYNLHVSIARAWSRIADAEGEGDDDAISAVDRKRRIAAAVRDGGAAEELVTFVEEVKREVCKSRRGDVFQELLDEDTKLALPSFLESLRAALRLEQKQEGDVDVAAYVHDWEKNKLEDKLRWELRREEAGL</sequence>
<protein>
    <submittedName>
        <fullName evidence="1">Mg754 protein</fullName>
    </submittedName>
</protein>